<dbReference type="PANTHER" id="PTHR31835:SF1">
    <property type="entry name" value="URIDINE DIPHOSPHATE GLUCOSE PYROPHOSPHATASE NUDT22"/>
    <property type="match status" value="1"/>
</dbReference>
<dbReference type="GO" id="GO:0046872">
    <property type="term" value="F:metal ion binding"/>
    <property type="evidence" value="ECO:0007669"/>
    <property type="project" value="UniProtKB-KW"/>
</dbReference>
<dbReference type="EMBL" id="HBNR01046345">
    <property type="protein sequence ID" value="CAE4607778.1"/>
    <property type="molecule type" value="Transcribed_RNA"/>
</dbReference>
<feature type="region of interest" description="Disordered" evidence="5">
    <location>
        <begin position="314"/>
        <end position="362"/>
    </location>
</feature>
<keyword evidence="4" id="KW-0460">Magnesium</keyword>
<organism evidence="6">
    <name type="scientific">Alexandrium monilatum</name>
    <dbReference type="NCBI Taxonomy" id="311494"/>
    <lineage>
        <taxon>Eukaryota</taxon>
        <taxon>Sar</taxon>
        <taxon>Alveolata</taxon>
        <taxon>Dinophyceae</taxon>
        <taxon>Gonyaulacales</taxon>
        <taxon>Pyrocystaceae</taxon>
        <taxon>Alexandrium</taxon>
    </lineage>
</organism>
<proteinExistence type="predicted"/>
<dbReference type="PANTHER" id="PTHR31835">
    <property type="entry name" value="URIDINE DIPHOSPHATE GLUCOSE PYROPHOSPHATASE"/>
    <property type="match status" value="1"/>
</dbReference>
<evidence type="ECO:0000256" key="3">
    <source>
        <dbReference type="ARBA" id="ARBA00022801"/>
    </source>
</evidence>
<accession>A0A7S4RBC2</accession>
<comment type="cofactor">
    <cofactor evidence="1">
        <name>Mg(2+)</name>
        <dbReference type="ChEBI" id="CHEBI:18420"/>
    </cofactor>
</comment>
<gene>
    <name evidence="6" type="ORF">AMON00008_LOCUS32246</name>
</gene>
<dbReference type="AlphaFoldDB" id="A0A7S4RBC2"/>
<keyword evidence="3" id="KW-0378">Hydrolase</keyword>
<name>A0A7S4RBC2_9DINO</name>
<dbReference type="GO" id="GO:0052751">
    <property type="term" value="F:GDP-mannose hydrolase activity"/>
    <property type="evidence" value="ECO:0007669"/>
    <property type="project" value="TreeGrafter"/>
</dbReference>
<evidence type="ECO:0000256" key="1">
    <source>
        <dbReference type="ARBA" id="ARBA00001946"/>
    </source>
</evidence>
<evidence type="ECO:0000256" key="4">
    <source>
        <dbReference type="ARBA" id="ARBA00022842"/>
    </source>
</evidence>
<protein>
    <submittedName>
        <fullName evidence="6">Uncharacterized protein</fullName>
    </submittedName>
</protein>
<evidence type="ECO:0000256" key="2">
    <source>
        <dbReference type="ARBA" id="ARBA00022723"/>
    </source>
</evidence>
<keyword evidence="2" id="KW-0479">Metal-binding</keyword>
<reference evidence="6" key="1">
    <citation type="submission" date="2021-01" db="EMBL/GenBank/DDBJ databases">
        <authorList>
            <person name="Corre E."/>
            <person name="Pelletier E."/>
            <person name="Niang G."/>
            <person name="Scheremetjew M."/>
            <person name="Finn R."/>
            <person name="Kale V."/>
            <person name="Holt S."/>
            <person name="Cochrane G."/>
            <person name="Meng A."/>
            <person name="Brown T."/>
            <person name="Cohen L."/>
        </authorList>
    </citation>
    <scope>NUCLEOTIDE SEQUENCE</scope>
    <source>
        <strain evidence="6">CCMP3105</strain>
    </source>
</reference>
<feature type="compositionally biased region" description="Low complexity" evidence="5">
    <location>
        <begin position="323"/>
        <end position="332"/>
    </location>
</feature>
<dbReference type="InterPro" id="IPR055295">
    <property type="entry name" value="NUDT22/NUDT9-like"/>
</dbReference>
<sequence length="430" mass="46514">MCQSCVALNTSDLLFIDEPFNLLLSPEDATGEARCGVGPERLQVSFGPDYARRSHAGDAIIDAKWEQAKADKPELMDRPLFRLEKAEWAEDGSAAKLLLGVTSVREFVGSNRLPLPMRQLRRQDGAKSQKDQEVHMSNPVNCEVVLVTSDNKAVMVWCDAAASSLYPDRFASRSEGRFSGPWGCPEPERAGVDGTAEATAEMQHRIVVELFDAALRGVQERTAVPRERLSQPRFIGCMADSRHCKPELIFLIHTTLDAAGVRAQYAEHGGGLGDPDNLEFWPMVSLVDCPVLVTCVVRAAAQCAAALAPSEPLWTEHPPSGAPAPAAQQAAKAKPEPKLQAGNKAEPKAGASESGPSSTWRVVGGADKGIVVREACDRTSPELPRLAHGSRVEEIERSGERLHYKKLEGDGPDSGWVSIAVSGKELLVRE</sequence>
<evidence type="ECO:0000256" key="5">
    <source>
        <dbReference type="SAM" id="MobiDB-lite"/>
    </source>
</evidence>
<evidence type="ECO:0000313" key="6">
    <source>
        <dbReference type="EMBL" id="CAE4607778.1"/>
    </source>
</evidence>